<gene>
    <name evidence="2" type="ORF">SAMN05444159_5636</name>
</gene>
<dbReference type="Proteomes" id="UP000189935">
    <property type="component" value="Chromosome I"/>
</dbReference>
<feature type="transmembrane region" description="Helical" evidence="1">
    <location>
        <begin position="12"/>
        <end position="43"/>
    </location>
</feature>
<dbReference type="OrthoDB" id="8255850at2"/>
<dbReference type="AlphaFoldDB" id="A0A1M6ZSA8"/>
<organism evidence="2 3">
    <name type="scientific">Bradyrhizobium lablabi</name>
    <dbReference type="NCBI Taxonomy" id="722472"/>
    <lineage>
        <taxon>Bacteria</taxon>
        <taxon>Pseudomonadati</taxon>
        <taxon>Pseudomonadota</taxon>
        <taxon>Alphaproteobacteria</taxon>
        <taxon>Hyphomicrobiales</taxon>
        <taxon>Nitrobacteraceae</taxon>
        <taxon>Bradyrhizobium</taxon>
    </lineage>
</organism>
<keyword evidence="1" id="KW-0812">Transmembrane</keyword>
<dbReference type="RefSeq" id="WP_079542931.1">
    <property type="nucleotide sequence ID" value="NZ_LT670844.1"/>
</dbReference>
<keyword evidence="1" id="KW-0472">Membrane</keyword>
<accession>A0A1M6ZSA8</accession>
<evidence type="ECO:0000256" key="1">
    <source>
        <dbReference type="SAM" id="Phobius"/>
    </source>
</evidence>
<reference evidence="2 3" key="1">
    <citation type="submission" date="2016-11" db="EMBL/GenBank/DDBJ databases">
        <authorList>
            <person name="Jaros S."/>
            <person name="Januszkiewicz K."/>
            <person name="Wedrychowicz H."/>
        </authorList>
    </citation>
    <scope>NUCLEOTIDE SEQUENCE [LARGE SCALE GENOMIC DNA]</scope>
    <source>
        <strain evidence="2 3">GAS499</strain>
    </source>
</reference>
<dbReference type="EMBL" id="LT670844">
    <property type="protein sequence ID" value="SHL33324.1"/>
    <property type="molecule type" value="Genomic_DNA"/>
</dbReference>
<sequence>MRRQAETPLLLALLPIFFVGIFPMLLLAFLGFAGLILLGILLICAGLADGLDANRDYNQQVIVHGYASRSERGVQASNLHSAVRFAAIIDVIGAGLIVAGLFGVFYVK</sequence>
<proteinExistence type="predicted"/>
<protein>
    <submittedName>
        <fullName evidence="2">Uncharacterized protein</fullName>
    </submittedName>
</protein>
<feature type="transmembrane region" description="Helical" evidence="1">
    <location>
        <begin position="85"/>
        <end position="107"/>
    </location>
</feature>
<name>A0A1M6ZSA8_9BRAD</name>
<evidence type="ECO:0000313" key="2">
    <source>
        <dbReference type="EMBL" id="SHL33324.1"/>
    </source>
</evidence>
<keyword evidence="1" id="KW-1133">Transmembrane helix</keyword>
<evidence type="ECO:0000313" key="3">
    <source>
        <dbReference type="Proteomes" id="UP000189935"/>
    </source>
</evidence>